<evidence type="ECO:0000256" key="1">
    <source>
        <dbReference type="ARBA" id="ARBA00022801"/>
    </source>
</evidence>
<dbReference type="InterPro" id="IPR029018">
    <property type="entry name" value="Hex-like_dom2"/>
</dbReference>
<organism evidence="3 4">
    <name type="scientific">Aspergillus sydowii CBS 593.65</name>
    <dbReference type="NCBI Taxonomy" id="1036612"/>
    <lineage>
        <taxon>Eukaryota</taxon>
        <taxon>Fungi</taxon>
        <taxon>Dikarya</taxon>
        <taxon>Ascomycota</taxon>
        <taxon>Pezizomycotina</taxon>
        <taxon>Eurotiomycetes</taxon>
        <taxon>Eurotiomycetidae</taxon>
        <taxon>Eurotiales</taxon>
        <taxon>Aspergillaceae</taxon>
        <taxon>Aspergillus</taxon>
        <taxon>Aspergillus subgen. Nidulantes</taxon>
    </lineage>
</organism>
<feature type="domain" description="Gylcosyl hydrolase 115 C-terminal" evidence="2">
    <location>
        <begin position="764"/>
        <end position="935"/>
    </location>
</feature>
<dbReference type="Gene3D" id="2.60.120.1620">
    <property type="match status" value="1"/>
</dbReference>
<keyword evidence="1" id="KW-0378">Hydrolase</keyword>
<gene>
    <name evidence="3" type="ORF">ASPSYDRAFT_85361</name>
</gene>
<dbReference type="PANTHER" id="PTHR37842:SF2">
    <property type="entry name" value="GYLCOSYL HYDROLASE 115 C-TERMINAL DOMAIN-CONTAINING PROTEIN"/>
    <property type="match status" value="1"/>
</dbReference>
<dbReference type="OrthoDB" id="4849794at2759"/>
<dbReference type="InterPro" id="IPR041437">
    <property type="entry name" value="GH115_C"/>
</dbReference>
<proteinExistence type="predicted"/>
<dbReference type="RefSeq" id="XP_040709193.1">
    <property type="nucleotide sequence ID" value="XM_040851516.1"/>
</dbReference>
<protein>
    <recommendedName>
        <fullName evidence="2">Gylcosyl hydrolase 115 C-terminal domain-containing protein</fullName>
    </recommendedName>
</protein>
<dbReference type="Gene3D" id="1.20.58.2150">
    <property type="match status" value="1"/>
</dbReference>
<evidence type="ECO:0000313" key="4">
    <source>
        <dbReference type="Proteomes" id="UP000184356"/>
    </source>
</evidence>
<accession>A0A1L9U134</accession>
<dbReference type="PANTHER" id="PTHR37842">
    <property type="match status" value="1"/>
</dbReference>
<dbReference type="GeneID" id="63767589"/>
<dbReference type="GO" id="GO:0016787">
    <property type="term" value="F:hydrolase activity"/>
    <property type="evidence" value="ECO:0007669"/>
    <property type="project" value="UniProtKB-KW"/>
</dbReference>
<dbReference type="Pfam" id="PF15979">
    <property type="entry name" value="Glyco_hydro_115"/>
    <property type="match status" value="1"/>
</dbReference>
<dbReference type="AlphaFoldDB" id="A0A1L9U134"/>
<dbReference type="Gene3D" id="3.20.20.520">
    <property type="entry name" value="Glycosyl hydrolase family 115"/>
    <property type="match status" value="1"/>
</dbReference>
<dbReference type="Proteomes" id="UP000184356">
    <property type="component" value="Unassembled WGS sequence"/>
</dbReference>
<dbReference type="InterPro" id="IPR031924">
    <property type="entry name" value="GH115"/>
</dbReference>
<sequence>MVLAERKGPLVNILVAPDEHKGVARAANDLALDFGRIVGVNGTIHQDITPNRHGVPVIVGTLGTTFINKLVRDGKLDVSAIEGQWESYIQAVIHNPSAGVSHALVIAGSDRRGTIYGIYDISETIGVSPWYWWADVSIKQKDAIYLSSPQKRVQASPSIKYRGIFINDEWELMKWSEKNFPKSSTGGVFTSEFYKLLYELLLRLKANYLWPGMKQYNSFYLDDPRNAVLANEYGIVMGTSHHEPLTRSYYEQQTLLDGNWDWSLNKENVSEFMEEGVKRSQDWETLYTVGMRGEGDRESPTLDSTQLEEIVEIQQGMIKDHISKPLEEVGQAWSLYKEVGKYWEAGMNISELVTLMWTDDNFGNLLRVPIPQETNRTGGAGVYYHVGYVGAPRSYEWISSTQLVKVWEQMHYAYQREARDIWILNVQDLKGWEAPTSLFLDMAYDISDFQTPESTTAWLKRWARREFGSDTADSVANIYNSHGRLVMRRKYETFSMSPFAFSTVHYDEASNVLKEWEDLLAKTLETYNSLDPSAKRSFFELVLHPVLAGKTVVELYITKHLGDLYKSQQRTSTNRLARQSLQAFNNDAAITAKYHALYNRKWDGVMSGPHIGYTDNNFPPYNILPNISWIDKADVEGVDILGIAVQGLNVSQHDEPITLRSVDPYLPPADSRYIDIFTRTNGTFTYTVKANASYISVTNPTGTLTSPGNNSDARAIISVDWERAPDGLSWVSLTIHRANSTTKHREATAILPVNKTSVPGGFGGHVESNGVVAIEAAHYSRAESRNGVAYVDIPYYGRTHSGVKLWPVTAPSQTPSTGPRLTYHFYSFSRVSKAQLVLLLGGTLDLDPTRPLKVAYSLNSRNVDTKRLFPDYEAGALPPDWDTAVIRGGWNLTTEVEVGTGPQSLDIWLLEPGVVVQRILLDFGGLEGSALGPPESRYVKHR</sequence>
<evidence type="ECO:0000259" key="2">
    <source>
        <dbReference type="Pfam" id="PF17829"/>
    </source>
</evidence>
<reference evidence="4" key="1">
    <citation type="journal article" date="2017" name="Genome Biol.">
        <title>Comparative genomics reveals high biological diversity and specific adaptations in the industrially and medically important fungal genus Aspergillus.</title>
        <authorList>
            <person name="de Vries R.P."/>
            <person name="Riley R."/>
            <person name="Wiebenga A."/>
            <person name="Aguilar-Osorio G."/>
            <person name="Amillis S."/>
            <person name="Uchima C.A."/>
            <person name="Anderluh G."/>
            <person name="Asadollahi M."/>
            <person name="Askin M."/>
            <person name="Barry K."/>
            <person name="Battaglia E."/>
            <person name="Bayram O."/>
            <person name="Benocci T."/>
            <person name="Braus-Stromeyer S.A."/>
            <person name="Caldana C."/>
            <person name="Canovas D."/>
            <person name="Cerqueira G.C."/>
            <person name="Chen F."/>
            <person name="Chen W."/>
            <person name="Choi C."/>
            <person name="Clum A."/>
            <person name="Dos Santos R.A."/>
            <person name="Damasio A.R."/>
            <person name="Diallinas G."/>
            <person name="Emri T."/>
            <person name="Fekete E."/>
            <person name="Flipphi M."/>
            <person name="Freyberg S."/>
            <person name="Gallo A."/>
            <person name="Gournas C."/>
            <person name="Habgood R."/>
            <person name="Hainaut M."/>
            <person name="Harispe M.L."/>
            <person name="Henrissat B."/>
            <person name="Hilden K.S."/>
            <person name="Hope R."/>
            <person name="Hossain A."/>
            <person name="Karabika E."/>
            <person name="Karaffa L."/>
            <person name="Karanyi Z."/>
            <person name="Krasevec N."/>
            <person name="Kuo A."/>
            <person name="Kusch H."/>
            <person name="LaButti K."/>
            <person name="Lagendijk E.L."/>
            <person name="Lapidus A."/>
            <person name="Levasseur A."/>
            <person name="Lindquist E."/>
            <person name="Lipzen A."/>
            <person name="Logrieco A.F."/>
            <person name="MacCabe A."/>
            <person name="Maekelae M.R."/>
            <person name="Malavazi I."/>
            <person name="Melin P."/>
            <person name="Meyer V."/>
            <person name="Mielnichuk N."/>
            <person name="Miskei M."/>
            <person name="Molnar A.P."/>
            <person name="Mule G."/>
            <person name="Ngan C.Y."/>
            <person name="Orejas M."/>
            <person name="Orosz E."/>
            <person name="Ouedraogo J.P."/>
            <person name="Overkamp K.M."/>
            <person name="Park H.-S."/>
            <person name="Perrone G."/>
            <person name="Piumi F."/>
            <person name="Punt P.J."/>
            <person name="Ram A.F."/>
            <person name="Ramon A."/>
            <person name="Rauscher S."/>
            <person name="Record E."/>
            <person name="Riano-Pachon D.M."/>
            <person name="Robert V."/>
            <person name="Roehrig J."/>
            <person name="Ruller R."/>
            <person name="Salamov A."/>
            <person name="Salih N.S."/>
            <person name="Samson R.A."/>
            <person name="Sandor E."/>
            <person name="Sanguinetti M."/>
            <person name="Schuetze T."/>
            <person name="Sepcic K."/>
            <person name="Shelest E."/>
            <person name="Sherlock G."/>
            <person name="Sophianopoulou V."/>
            <person name="Squina F.M."/>
            <person name="Sun H."/>
            <person name="Susca A."/>
            <person name="Todd R.B."/>
            <person name="Tsang A."/>
            <person name="Unkles S.E."/>
            <person name="van de Wiele N."/>
            <person name="van Rossen-Uffink D."/>
            <person name="Oliveira J.V."/>
            <person name="Vesth T.C."/>
            <person name="Visser J."/>
            <person name="Yu J.-H."/>
            <person name="Zhou M."/>
            <person name="Andersen M.R."/>
            <person name="Archer D.B."/>
            <person name="Baker S.E."/>
            <person name="Benoit I."/>
            <person name="Brakhage A.A."/>
            <person name="Braus G.H."/>
            <person name="Fischer R."/>
            <person name="Frisvad J.C."/>
            <person name="Goldman G.H."/>
            <person name="Houbraken J."/>
            <person name="Oakley B."/>
            <person name="Pocsi I."/>
            <person name="Scazzocchio C."/>
            <person name="Seiboth B."/>
            <person name="vanKuyk P.A."/>
            <person name="Wortman J."/>
            <person name="Dyer P.S."/>
            <person name="Grigoriev I.V."/>
        </authorList>
    </citation>
    <scope>NUCLEOTIDE SEQUENCE [LARGE SCALE GENOMIC DNA]</scope>
    <source>
        <strain evidence="4">CBS 593.65</strain>
    </source>
</reference>
<evidence type="ECO:0000313" key="3">
    <source>
        <dbReference type="EMBL" id="OJJ65387.1"/>
    </source>
</evidence>
<keyword evidence="4" id="KW-1185">Reference proteome</keyword>
<dbReference type="InterPro" id="IPR042301">
    <property type="entry name" value="GH115_sf"/>
</dbReference>
<dbReference type="EMBL" id="KV878582">
    <property type="protein sequence ID" value="OJJ65387.1"/>
    <property type="molecule type" value="Genomic_DNA"/>
</dbReference>
<dbReference type="VEuPathDB" id="FungiDB:ASPSYDRAFT_85361"/>
<dbReference type="Gene3D" id="3.30.379.10">
    <property type="entry name" value="Chitobiase/beta-hexosaminidase domain 2-like"/>
    <property type="match status" value="1"/>
</dbReference>
<name>A0A1L9U134_9EURO</name>
<dbReference type="Pfam" id="PF17829">
    <property type="entry name" value="GH115_C"/>
    <property type="match status" value="1"/>
</dbReference>